<dbReference type="InterPro" id="IPR050509">
    <property type="entry name" value="CoA-transferase_III"/>
</dbReference>
<dbReference type="Gene3D" id="3.40.50.10540">
    <property type="entry name" value="Crotonobetainyl-coa:carnitine coa-transferase, domain 1"/>
    <property type="match status" value="2"/>
</dbReference>
<dbReference type="Gene3D" id="3.30.1540.10">
    <property type="entry name" value="formyl-coa transferase, domain 3"/>
    <property type="match status" value="2"/>
</dbReference>
<dbReference type="Proteomes" id="UP000199361">
    <property type="component" value="Unassembled WGS sequence"/>
</dbReference>
<reference evidence="1 2" key="1">
    <citation type="submission" date="2016-10" db="EMBL/GenBank/DDBJ databases">
        <authorList>
            <person name="de Groot N.N."/>
        </authorList>
    </citation>
    <scope>NUCLEOTIDE SEQUENCE [LARGE SCALE GENOMIC DNA]</scope>
    <source>
        <strain evidence="1 2">CGMCC 4.5598</strain>
    </source>
</reference>
<keyword evidence="2" id="KW-1185">Reference proteome</keyword>
<dbReference type="InterPro" id="IPR023606">
    <property type="entry name" value="CoA-Trfase_III_dom_1_sf"/>
</dbReference>
<dbReference type="EMBL" id="FOHX01000014">
    <property type="protein sequence ID" value="SEU37388.1"/>
    <property type="molecule type" value="Genomic_DNA"/>
</dbReference>
<protein>
    <submittedName>
        <fullName evidence="1">Crotonobetainyl-CoA:carnitine CoA-transferase CaiB</fullName>
    </submittedName>
</protein>
<dbReference type="Pfam" id="PF02515">
    <property type="entry name" value="CoA_transf_3"/>
    <property type="match status" value="2"/>
</dbReference>
<dbReference type="RefSeq" id="WP_177241029.1">
    <property type="nucleotide sequence ID" value="NZ_FOHX01000014.1"/>
</dbReference>
<evidence type="ECO:0000313" key="2">
    <source>
        <dbReference type="Proteomes" id="UP000199361"/>
    </source>
</evidence>
<proteinExistence type="predicted"/>
<gene>
    <name evidence="1" type="ORF">SAMN05421811_114186</name>
</gene>
<sequence>MTVAARRPLPISRLRILDAGNGLPTAAAARLFHDSGATVLRVRRPGPDPFAELYPAQPLWARDWAEVDPSDVPGLLDSIDVLLVGGEDHPEAGTAPHLGEPDVQELTTRHPRLVVVEVGGYVPGTADPTPATDLLVQARTGFVFEQFGDRPTQVAFAPPLYGAALLATIGAWAALHQRRRSGRGQRVRVSLQQGLALFWPHLWLTAERPDAAFDAVPPRDVKHLVFRCADGGFVQIVLGVPQAVAKVHRVLGIPGPVDPDDRGVPSLARGAENYFADREVLGRHIARFPRDELVEAFAAVGIAAEPVLAPGECLDDPQVRAAGLVASGPDGHRYPAGPVGLTTVASGTAKEPSGTVMSCVPGDDAPPLAGIRILDLGNWVAGPFASKLLADLGADVIKIEPPSGLSNLTGLRNTLTSNRGKRSIVVDIKTTEGRELVRRLATTADAVHHNFRLGVAERLGVDAAALRQGRPDLAYLHTTAYGATGPRADRSGFDMVMQALCGHEVRAGGEGEEPLWYRSPFVDYCTGALGAIGLLAALYERAETGAAVDVHTSLLGAAMFLRGELVRRPDGSVAGAAVLAADRCGFHPARSLYRAADGWIAVDARGERMSAALAAALGLGDLGPSAGWGPGEHRALGAAIGGRTCDEVLSTLAAAGVWATRCAGDALAAMLADEPARRAHLVISTPDRRFGRVTGCFGPLIGFSDWAPDPAAFRPAPLSGEHTREVLAEAGFSDDERTRLERDRVVLSL</sequence>
<dbReference type="STRING" id="568860.SAMN05421811_114186"/>
<keyword evidence="1" id="KW-0808">Transferase</keyword>
<accession>A0A1I0LDH5</accession>
<dbReference type="GO" id="GO:0016740">
    <property type="term" value="F:transferase activity"/>
    <property type="evidence" value="ECO:0007669"/>
    <property type="project" value="UniProtKB-KW"/>
</dbReference>
<dbReference type="SUPFAM" id="SSF89796">
    <property type="entry name" value="CoA-transferase family III (CaiB/BaiF)"/>
    <property type="match status" value="2"/>
</dbReference>
<dbReference type="PANTHER" id="PTHR48228:SF5">
    <property type="entry name" value="ALPHA-METHYLACYL-COA RACEMASE"/>
    <property type="match status" value="1"/>
</dbReference>
<dbReference type="InterPro" id="IPR003673">
    <property type="entry name" value="CoA-Trfase_fam_III"/>
</dbReference>
<dbReference type="PANTHER" id="PTHR48228">
    <property type="entry name" value="SUCCINYL-COA--D-CITRAMALATE COA-TRANSFERASE"/>
    <property type="match status" value="1"/>
</dbReference>
<dbReference type="AlphaFoldDB" id="A0A1I0LDH5"/>
<evidence type="ECO:0000313" key="1">
    <source>
        <dbReference type="EMBL" id="SEU37388.1"/>
    </source>
</evidence>
<organism evidence="1 2">
    <name type="scientific">Nonomuraea wenchangensis</name>
    <dbReference type="NCBI Taxonomy" id="568860"/>
    <lineage>
        <taxon>Bacteria</taxon>
        <taxon>Bacillati</taxon>
        <taxon>Actinomycetota</taxon>
        <taxon>Actinomycetes</taxon>
        <taxon>Streptosporangiales</taxon>
        <taxon>Streptosporangiaceae</taxon>
        <taxon>Nonomuraea</taxon>
    </lineage>
</organism>
<name>A0A1I0LDH5_9ACTN</name>
<dbReference type="InterPro" id="IPR044855">
    <property type="entry name" value="CoA-Trfase_III_dom3_sf"/>
</dbReference>